<comment type="caution">
    <text evidence="2">The sequence shown here is derived from an EMBL/GenBank/DDBJ whole genome shotgun (WGS) entry which is preliminary data.</text>
</comment>
<sequence length="68" mass="7489">MKIFIYILIALAAGLIIFNATKLDFDHLFEGDSMVAVISVLAGACAILLLVILQVSQVIQKKSKRRRS</sequence>
<name>A0A3E1Q9W2_9FLAO</name>
<accession>A0A3E1Q9W2</accession>
<feature type="transmembrane region" description="Helical" evidence="1">
    <location>
        <begin position="36"/>
        <end position="59"/>
    </location>
</feature>
<dbReference type="RefSeq" id="WP_117157943.1">
    <property type="nucleotide sequence ID" value="NZ_QVID01000001.1"/>
</dbReference>
<gene>
    <name evidence="2" type="ORF">DZ858_02225</name>
</gene>
<evidence type="ECO:0000256" key="1">
    <source>
        <dbReference type="SAM" id="Phobius"/>
    </source>
</evidence>
<protein>
    <submittedName>
        <fullName evidence="2">Uncharacterized protein</fullName>
    </submittedName>
</protein>
<dbReference type="AlphaFoldDB" id="A0A3E1Q9W2"/>
<keyword evidence="1" id="KW-0812">Transmembrane</keyword>
<organism evidence="2 3">
    <name type="scientific">Marixanthomonas ophiurae</name>
    <dbReference type="NCBI Taxonomy" id="387659"/>
    <lineage>
        <taxon>Bacteria</taxon>
        <taxon>Pseudomonadati</taxon>
        <taxon>Bacteroidota</taxon>
        <taxon>Flavobacteriia</taxon>
        <taxon>Flavobacteriales</taxon>
        <taxon>Flavobacteriaceae</taxon>
        <taxon>Marixanthomonas</taxon>
    </lineage>
</organism>
<proteinExistence type="predicted"/>
<evidence type="ECO:0000313" key="3">
    <source>
        <dbReference type="Proteomes" id="UP000261082"/>
    </source>
</evidence>
<keyword evidence="1" id="KW-1133">Transmembrane helix</keyword>
<reference evidence="2 3" key="1">
    <citation type="journal article" date="2007" name="Int. J. Syst. Evol. Microbiol.">
        <title>Marixanthomonas ophiurae gen. nov., sp. nov., a marine bacterium of the family Flavobacteriaceae isolated from a deep-sea brittle star.</title>
        <authorList>
            <person name="Romanenko L.A."/>
            <person name="Uchino M."/>
            <person name="Frolova G.M."/>
            <person name="Mikhailov V.V."/>
        </authorList>
    </citation>
    <scope>NUCLEOTIDE SEQUENCE [LARGE SCALE GENOMIC DNA]</scope>
    <source>
        <strain evidence="2 3">KMM 3046</strain>
    </source>
</reference>
<evidence type="ECO:0000313" key="2">
    <source>
        <dbReference type="EMBL" id="RFN58920.1"/>
    </source>
</evidence>
<dbReference type="EMBL" id="QVID01000001">
    <property type="protein sequence ID" value="RFN58920.1"/>
    <property type="molecule type" value="Genomic_DNA"/>
</dbReference>
<dbReference type="Proteomes" id="UP000261082">
    <property type="component" value="Unassembled WGS sequence"/>
</dbReference>
<keyword evidence="3" id="KW-1185">Reference proteome</keyword>
<keyword evidence="1" id="KW-0472">Membrane</keyword>